<organism evidence="1 2">
    <name type="scientific">Tanacetum coccineum</name>
    <dbReference type="NCBI Taxonomy" id="301880"/>
    <lineage>
        <taxon>Eukaryota</taxon>
        <taxon>Viridiplantae</taxon>
        <taxon>Streptophyta</taxon>
        <taxon>Embryophyta</taxon>
        <taxon>Tracheophyta</taxon>
        <taxon>Spermatophyta</taxon>
        <taxon>Magnoliopsida</taxon>
        <taxon>eudicotyledons</taxon>
        <taxon>Gunneridae</taxon>
        <taxon>Pentapetalae</taxon>
        <taxon>asterids</taxon>
        <taxon>campanulids</taxon>
        <taxon>Asterales</taxon>
        <taxon>Asteraceae</taxon>
        <taxon>Asteroideae</taxon>
        <taxon>Anthemideae</taxon>
        <taxon>Anthemidinae</taxon>
        <taxon>Tanacetum</taxon>
    </lineage>
</organism>
<evidence type="ECO:0000313" key="1">
    <source>
        <dbReference type="EMBL" id="GJT90905.1"/>
    </source>
</evidence>
<keyword evidence="2" id="KW-1185">Reference proteome</keyword>
<dbReference type="EMBL" id="BQNB010019967">
    <property type="protein sequence ID" value="GJT90905.1"/>
    <property type="molecule type" value="Genomic_DNA"/>
</dbReference>
<name>A0ABQ5HTC0_9ASTR</name>
<evidence type="ECO:0000313" key="2">
    <source>
        <dbReference type="Proteomes" id="UP001151760"/>
    </source>
</evidence>
<reference evidence="1" key="2">
    <citation type="submission" date="2022-01" db="EMBL/GenBank/DDBJ databases">
        <authorList>
            <person name="Yamashiro T."/>
            <person name="Shiraishi A."/>
            <person name="Satake H."/>
            <person name="Nakayama K."/>
        </authorList>
    </citation>
    <scope>NUCLEOTIDE SEQUENCE</scope>
</reference>
<dbReference type="Proteomes" id="UP001151760">
    <property type="component" value="Unassembled WGS sequence"/>
</dbReference>
<accession>A0ABQ5HTC0</accession>
<proteinExistence type="predicted"/>
<gene>
    <name evidence="1" type="ORF">Tco_1079750</name>
</gene>
<comment type="caution">
    <text evidence="1">The sequence shown here is derived from an EMBL/GenBank/DDBJ whole genome shotgun (WGS) entry which is preliminary data.</text>
</comment>
<sequence length="133" mass="15423">MFLGREIINLKKPKRRRKKHKKKVSSVKLGRNKDEGTCLRANFQIKVMRLEEVNSLEETEASNVKEWRNRRTGFGDNSIVLIDVVLLSRTLIFWRLKADKRLMSIPGPYKSTSYANQGVLLGLDGWSDTTWES</sequence>
<protein>
    <submittedName>
        <fullName evidence="1">Uncharacterized protein</fullName>
    </submittedName>
</protein>
<reference evidence="1" key="1">
    <citation type="journal article" date="2022" name="Int. J. Mol. Sci.">
        <title>Draft Genome of Tanacetum Coccineum: Genomic Comparison of Closely Related Tanacetum-Family Plants.</title>
        <authorList>
            <person name="Yamashiro T."/>
            <person name="Shiraishi A."/>
            <person name="Nakayama K."/>
            <person name="Satake H."/>
        </authorList>
    </citation>
    <scope>NUCLEOTIDE SEQUENCE</scope>
</reference>